<organism evidence="1 2">
    <name type="scientific">Falsiroseomonas stagni DSM 19981</name>
    <dbReference type="NCBI Taxonomy" id="1123062"/>
    <lineage>
        <taxon>Bacteria</taxon>
        <taxon>Pseudomonadati</taxon>
        <taxon>Pseudomonadota</taxon>
        <taxon>Alphaproteobacteria</taxon>
        <taxon>Acetobacterales</taxon>
        <taxon>Roseomonadaceae</taxon>
        <taxon>Falsiroseomonas</taxon>
    </lineage>
</organism>
<reference evidence="1 2" key="1">
    <citation type="submission" date="2016-10" db="EMBL/GenBank/DDBJ databases">
        <authorList>
            <person name="de Groot N.N."/>
        </authorList>
    </citation>
    <scope>NUCLEOTIDE SEQUENCE [LARGE SCALE GENOMIC DNA]</scope>
    <source>
        <strain evidence="1 2">DSM 19981</strain>
    </source>
</reference>
<gene>
    <name evidence="1" type="ORF">SAMN02745775_1057</name>
</gene>
<dbReference type="Proteomes" id="UP000199473">
    <property type="component" value="Unassembled WGS sequence"/>
</dbReference>
<dbReference type="InterPro" id="IPR017030">
    <property type="entry name" value="Vir_effector_SfrC"/>
</dbReference>
<dbReference type="RefSeq" id="WP_175533929.1">
    <property type="nucleotide sequence ID" value="NZ_FOSQ01000005.1"/>
</dbReference>
<dbReference type="PIRSF" id="PIRSF034586">
    <property type="entry name" value="Vir_effector_SfrC"/>
    <property type="match status" value="1"/>
</dbReference>
<name>A0A1I4B8N0_9PROT</name>
<evidence type="ECO:0000313" key="2">
    <source>
        <dbReference type="Proteomes" id="UP000199473"/>
    </source>
</evidence>
<accession>A0A1I4B8N0</accession>
<evidence type="ECO:0000313" key="1">
    <source>
        <dbReference type="EMBL" id="SFK64276.1"/>
    </source>
</evidence>
<protein>
    <recommendedName>
        <fullName evidence="3">Virulence factor</fullName>
    </recommendedName>
</protein>
<evidence type="ECO:0008006" key="3">
    <source>
        <dbReference type="Google" id="ProtNLM"/>
    </source>
</evidence>
<keyword evidence="2" id="KW-1185">Reference proteome</keyword>
<dbReference type="Pfam" id="PF10139">
    <property type="entry name" value="Virul_Fac"/>
    <property type="match status" value="1"/>
</dbReference>
<sequence length="871" mass="94093">MTQLDEKLATEAKKVGEVAGRALDWFAGAARPGLDAAALARELRGVGLRAGRLAAAASRPMCVGVFGPSQAGKSYLISALAQSPDAPLMAMFEDRAVDFVRDINPEGGREATGLVTRFTMKRIATPPGMPVALRLLSQTDVVKIIGNAFLSDFDPADVEAPSPGAIEAALDQARGRMLPGAFDRLSEDAVYVDLREYFESRFGGHALVQALKAARFWQAASEIAPKLDHAARAALFGLVWGRVARLDDAYLRLAGALAQLGHPDDAFCPLTALVPRESSIIDVLTLNRFGQPDDTTVAVTTRSGLRADLPRAVLAALVAEVTVQLRDKPWDFFDVTDLLDFPGARSREQIRDPARHLADPAKLPAVLLRGKVAYLFERYCAETELTGMLLCIGPSNQEVRTLPRMVEEWINGTHGDTPAKRATQPTALFFVLTKFDMEFESKKGQAEGGGRWTARLAASLIDFFGKESTWPREWHPGRPFDNLFWLRNPNVANKAILDYDEQGKETGIRPQEAARVAQLRADFLGNDDARKHFADPALSWDEAMRLNDGGIGHLAARLRPVCDPALKRRQVAARLADLGERLRARLLPHWHSADLAQELAKRRAASRAVAIALAKAVERQRFGHLLRALAPEADEISAVLSRTRFAATEAGAIPVGARTGAAGLLAELDFGDEPPPEVESAGPEDEADHLASVALKLWADRLHAFADAPATHALYGMTPEVAGTLVAELLRSARREKLQFALAAELRGILGFRRHASAAAAICGLCAALRIGGFVAALGFDAKPIADRPVVGSERRPVFAPRPKLDGLPPLGVVAADYDRQQSLDWVQAFLRSTDLNVQGDGEDAVDVARNAALGRILSDLDTALHGAKAA</sequence>
<dbReference type="EMBL" id="FOSQ01000005">
    <property type="protein sequence ID" value="SFK64276.1"/>
    <property type="molecule type" value="Genomic_DNA"/>
</dbReference>
<dbReference type="AlphaFoldDB" id="A0A1I4B8N0"/>
<proteinExistence type="predicted"/>
<dbReference type="STRING" id="1123062.SAMN02745775_1057"/>